<accession>A0A1H0GAP8</accession>
<evidence type="ECO:0000256" key="6">
    <source>
        <dbReference type="ARBA" id="ARBA00022692"/>
    </source>
</evidence>
<dbReference type="EMBL" id="FNCQ01000001">
    <property type="protein sequence ID" value="SDG12231.1"/>
    <property type="molecule type" value="Genomic_DNA"/>
</dbReference>
<evidence type="ECO:0000256" key="4">
    <source>
        <dbReference type="ARBA" id="ARBA00022475"/>
    </source>
</evidence>
<dbReference type="GO" id="GO:0031992">
    <property type="term" value="F:energy transducer activity"/>
    <property type="evidence" value="ECO:0007669"/>
    <property type="project" value="TreeGrafter"/>
</dbReference>
<evidence type="ECO:0000313" key="15">
    <source>
        <dbReference type="Proteomes" id="UP000199134"/>
    </source>
</evidence>
<keyword evidence="7" id="KW-0653">Protein transport</keyword>
<keyword evidence="3" id="KW-0813">Transport</keyword>
<dbReference type="PANTHER" id="PTHR33446">
    <property type="entry name" value="PROTEIN TONB-RELATED"/>
    <property type="match status" value="1"/>
</dbReference>
<dbReference type="InterPro" id="IPR051045">
    <property type="entry name" value="TonB-dependent_transducer"/>
</dbReference>
<dbReference type="Proteomes" id="UP000198779">
    <property type="component" value="Unassembled WGS sequence"/>
</dbReference>
<gene>
    <name evidence="13" type="ORF">SAMN04487900_10835</name>
    <name evidence="12" type="ORF">SAMN04487901_10135</name>
</gene>
<accession>A0A1G7RN71</accession>
<evidence type="ECO:0000256" key="8">
    <source>
        <dbReference type="ARBA" id="ARBA00022989"/>
    </source>
</evidence>
<dbReference type="EMBL" id="FNIW01000008">
    <property type="protein sequence ID" value="SDO03950.1"/>
    <property type="molecule type" value="Genomic_DNA"/>
</dbReference>
<reference evidence="13 14" key="1">
    <citation type="submission" date="2016-10" db="EMBL/GenBank/DDBJ databases">
        <authorList>
            <person name="Varghese N."/>
            <person name="Submissions S."/>
        </authorList>
    </citation>
    <scope>NUCLEOTIDE SEQUENCE</scope>
    <source>
        <strain evidence="13">BP1-145</strain>
        <strain evidence="14">BP1-148</strain>
    </source>
</reference>
<feature type="domain" description="TonB C-terminal" evidence="11">
    <location>
        <begin position="31"/>
        <end position="125"/>
    </location>
</feature>
<evidence type="ECO:0000313" key="14">
    <source>
        <dbReference type="Proteomes" id="UP000198779"/>
    </source>
</evidence>
<dbReference type="GO" id="GO:0098797">
    <property type="term" value="C:plasma membrane protein complex"/>
    <property type="evidence" value="ECO:0007669"/>
    <property type="project" value="TreeGrafter"/>
</dbReference>
<dbReference type="Pfam" id="PF03544">
    <property type="entry name" value="TonB_C"/>
    <property type="match status" value="1"/>
</dbReference>
<feature type="signal peptide" evidence="10">
    <location>
        <begin position="1"/>
        <end position="20"/>
    </location>
</feature>
<dbReference type="PROSITE" id="PS52015">
    <property type="entry name" value="TONB_CTD"/>
    <property type="match status" value="1"/>
</dbReference>
<keyword evidence="6" id="KW-0812">Transmembrane</keyword>
<evidence type="ECO:0000313" key="12">
    <source>
        <dbReference type="EMBL" id="SDG12231.1"/>
    </source>
</evidence>
<organism evidence="13 15">
    <name type="scientific">Prevotella communis</name>
    <dbReference type="NCBI Taxonomy" id="2913614"/>
    <lineage>
        <taxon>Bacteria</taxon>
        <taxon>Pseudomonadati</taxon>
        <taxon>Bacteroidota</taxon>
        <taxon>Bacteroidia</taxon>
        <taxon>Bacteroidales</taxon>
        <taxon>Prevotellaceae</taxon>
        <taxon>Prevotella</taxon>
    </lineage>
</organism>
<dbReference type="PANTHER" id="PTHR33446:SF2">
    <property type="entry name" value="PROTEIN TONB"/>
    <property type="match status" value="1"/>
</dbReference>
<dbReference type="STRING" id="645274.SAMN04487901_10135"/>
<comment type="similarity">
    <text evidence="2">Belongs to the TonB family.</text>
</comment>
<sequence length="236" mass="26871">MKTKVKTMLMSLLMCSVCCAQHIKPRPSFPGGYKALQEFIEKEKKYPDEALKKREAGTVYVVFTVDTLGNVVHPKVATSVSPSLDREALRIVRKMPKWIPSREGGKNINMDFTLIIRFSAPPLPPDPEEHVYRLICNDLPKELEPPVDPFKIYDVVDTMPSFQGDLMTYLYNETRYPAIAEGTGASGRTVVRFVVERRFYQSRQGNQAIGFLRCHSHHRQHDSRVSLEGRGTQQST</sequence>
<evidence type="ECO:0000259" key="11">
    <source>
        <dbReference type="PROSITE" id="PS52015"/>
    </source>
</evidence>
<evidence type="ECO:0000256" key="10">
    <source>
        <dbReference type="SAM" id="SignalP"/>
    </source>
</evidence>
<dbReference type="GO" id="GO:0015031">
    <property type="term" value="P:protein transport"/>
    <property type="evidence" value="ECO:0007669"/>
    <property type="project" value="UniProtKB-KW"/>
</dbReference>
<evidence type="ECO:0000256" key="1">
    <source>
        <dbReference type="ARBA" id="ARBA00004383"/>
    </source>
</evidence>
<evidence type="ECO:0000256" key="5">
    <source>
        <dbReference type="ARBA" id="ARBA00022519"/>
    </source>
</evidence>
<keyword evidence="10" id="KW-0732">Signal</keyword>
<keyword evidence="8" id="KW-1133">Transmembrane helix</keyword>
<feature type="chain" id="PRO_5041161020" evidence="10">
    <location>
        <begin position="21"/>
        <end position="236"/>
    </location>
</feature>
<evidence type="ECO:0000313" key="13">
    <source>
        <dbReference type="EMBL" id="SDO03950.1"/>
    </source>
</evidence>
<proteinExistence type="inferred from homology"/>
<evidence type="ECO:0000256" key="3">
    <source>
        <dbReference type="ARBA" id="ARBA00022448"/>
    </source>
</evidence>
<dbReference type="AlphaFoldDB" id="A0A1H0GAP8"/>
<dbReference type="GO" id="GO:0055085">
    <property type="term" value="P:transmembrane transport"/>
    <property type="evidence" value="ECO:0007669"/>
    <property type="project" value="InterPro"/>
</dbReference>
<keyword evidence="4" id="KW-1003">Cell membrane</keyword>
<dbReference type="Gene3D" id="3.30.1150.10">
    <property type="match status" value="1"/>
</dbReference>
<dbReference type="InterPro" id="IPR006260">
    <property type="entry name" value="TonB/TolA_C"/>
</dbReference>
<keyword evidence="14" id="KW-1185">Reference proteome</keyword>
<dbReference type="NCBIfam" id="TIGR01352">
    <property type="entry name" value="tonB_Cterm"/>
    <property type="match status" value="1"/>
</dbReference>
<reference evidence="12 15" key="2">
    <citation type="submission" date="2016-10" db="EMBL/GenBank/DDBJ databases">
        <authorList>
            <person name="de Groot N.N."/>
        </authorList>
    </citation>
    <scope>NUCLEOTIDE SEQUENCE [LARGE SCALE GENOMIC DNA]</scope>
    <source>
        <strain evidence="15">BP1-145</strain>
        <strain evidence="12">BP1-148</strain>
    </source>
</reference>
<keyword evidence="5" id="KW-0997">Cell inner membrane</keyword>
<dbReference type="SUPFAM" id="SSF74653">
    <property type="entry name" value="TolA/TonB C-terminal domain"/>
    <property type="match status" value="1"/>
</dbReference>
<protein>
    <submittedName>
        <fullName evidence="13">TonB family C-terminal domain-containing protein</fullName>
    </submittedName>
</protein>
<evidence type="ECO:0000256" key="2">
    <source>
        <dbReference type="ARBA" id="ARBA00006555"/>
    </source>
</evidence>
<dbReference type="Proteomes" id="UP000199134">
    <property type="component" value="Unassembled WGS sequence"/>
</dbReference>
<dbReference type="InterPro" id="IPR037682">
    <property type="entry name" value="TonB_C"/>
</dbReference>
<evidence type="ECO:0000256" key="7">
    <source>
        <dbReference type="ARBA" id="ARBA00022927"/>
    </source>
</evidence>
<comment type="subcellular location">
    <subcellularLocation>
        <location evidence="1">Cell inner membrane</location>
        <topology evidence="1">Single-pass membrane protein</topology>
        <orientation evidence="1">Periplasmic side</orientation>
    </subcellularLocation>
</comment>
<name>A0A1H0GAP8_9BACT</name>
<keyword evidence="9" id="KW-0472">Membrane</keyword>
<evidence type="ECO:0000256" key="9">
    <source>
        <dbReference type="ARBA" id="ARBA00023136"/>
    </source>
</evidence>